<dbReference type="GO" id="GO:0006260">
    <property type="term" value="P:DNA replication"/>
    <property type="evidence" value="ECO:0007669"/>
    <property type="project" value="InterPro"/>
</dbReference>
<dbReference type="Pfam" id="PF05144">
    <property type="entry name" value="Phage_CRI"/>
    <property type="match status" value="1"/>
</dbReference>
<proteinExistence type="predicted"/>
<evidence type="ECO:0000259" key="2">
    <source>
        <dbReference type="Pfam" id="PF05155"/>
    </source>
</evidence>
<dbReference type="NCBIfam" id="TIGR01629">
    <property type="entry name" value="rep_II_X"/>
    <property type="match status" value="1"/>
</dbReference>
<dbReference type="InterPro" id="IPR006516">
    <property type="entry name" value="G2P"/>
</dbReference>
<evidence type="ECO:0000313" key="3">
    <source>
        <dbReference type="EMBL" id="CRY95649.1"/>
    </source>
</evidence>
<dbReference type="InterPro" id="IPR022688">
    <property type="entry name" value="G2P_C"/>
</dbReference>
<dbReference type="InterPro" id="IPR022686">
    <property type="entry name" value="G2P_N"/>
</dbReference>
<dbReference type="Pfam" id="PF05155">
    <property type="entry name" value="G2P_X_C"/>
    <property type="match status" value="1"/>
</dbReference>
<accession>A0A0H5Q2K8</accession>
<feature type="domain" description="Replication-associated protein G2P N-terminal" evidence="1">
    <location>
        <begin position="3"/>
        <end position="229"/>
    </location>
</feature>
<evidence type="ECO:0008006" key="4">
    <source>
        <dbReference type="Google" id="ProtNLM"/>
    </source>
</evidence>
<dbReference type="AlphaFoldDB" id="A0A0H5Q2K8"/>
<dbReference type="EMBL" id="LN853321">
    <property type="protein sequence ID" value="CRY95649.1"/>
    <property type="molecule type" value="Genomic_DNA"/>
</dbReference>
<organism evidence="3">
    <name type="scientific">uncultured prokaryote</name>
    <dbReference type="NCBI Taxonomy" id="198431"/>
    <lineage>
        <taxon>unclassified sequences</taxon>
        <taxon>environmental samples</taxon>
    </lineage>
</organism>
<feature type="domain" description="Replication-associated protein G2P C-terminal" evidence="2">
    <location>
        <begin position="261"/>
        <end position="334"/>
    </location>
</feature>
<reference evidence="3" key="2">
    <citation type="submission" date="2015-07" db="EMBL/GenBank/DDBJ databases">
        <title>Plasmids, circular viruses and viroids from rat gut.</title>
        <authorList>
            <person name="Jorgensen T.J."/>
            <person name="Hansen M.A."/>
            <person name="Xu Z."/>
            <person name="Tabak M.A."/>
            <person name="Sorensen S.J."/>
            <person name="Hansen L.H."/>
        </authorList>
    </citation>
    <scope>NUCLEOTIDE SEQUENCE</scope>
    <source>
        <strain evidence="3">RGRH0703</strain>
    </source>
</reference>
<protein>
    <recommendedName>
        <fullName evidence="4">Replication-associated protein G2P N-terminal domain-containing protein</fullName>
    </recommendedName>
</protein>
<reference evidence="3" key="1">
    <citation type="submission" date="2015-06" db="EMBL/GenBank/DDBJ databases">
        <authorList>
            <person name="Joergensen T."/>
        </authorList>
    </citation>
    <scope>NUCLEOTIDE SEQUENCE</scope>
    <source>
        <strain evidence="3">RGRH0703</strain>
    </source>
</reference>
<evidence type="ECO:0000259" key="1">
    <source>
        <dbReference type="Pfam" id="PF05144"/>
    </source>
</evidence>
<name>A0A0H5Q2K8_9ZZZZ</name>
<sequence length="336" mass="38609">MSMIDWVSAKIICNHDPNKLSNGIIASLDRDGNTEWLTNKKTTVEGSYSTKIQIQSITDTQIYISGNPTKFLQGHNLFGSSDLVSLMGKFFDELLKKEELGLCPDPFQYANIKDGHYELSRVDVNATWHLNNEKEVLAWIRAVGESAYLKHRGAGQFSGDTAYFGKHSRRWALKCYSKFMEILAKGHHLPVDLQIPEMIEYARKALRIEGVTRQQELKRRSLHIASNWDIDTAEELLLEYISKLEMSDVYMLKDDVLDSLPPRLRLTYQAWLNGDDLKSVLPRPTFYRYRKQILEYGIDISTKSPKEKNNVIPLIRVLEAKPVGIPDWAYERNLVA</sequence>